<keyword evidence="2" id="KW-1185">Reference proteome</keyword>
<evidence type="ECO:0000313" key="1">
    <source>
        <dbReference type="EMBL" id="CUI11051.1"/>
    </source>
</evidence>
<gene>
    <name evidence="1" type="ORF">BSAL_50500</name>
</gene>
<dbReference type="AlphaFoldDB" id="A0A0S4KH05"/>
<dbReference type="EMBL" id="CYKH01000042">
    <property type="protein sequence ID" value="CUI11051.1"/>
    <property type="molecule type" value="Genomic_DNA"/>
</dbReference>
<accession>A0A0S4KH05</accession>
<name>A0A0S4KH05_BODSA</name>
<evidence type="ECO:0000313" key="2">
    <source>
        <dbReference type="Proteomes" id="UP000051952"/>
    </source>
</evidence>
<proteinExistence type="predicted"/>
<protein>
    <submittedName>
        <fullName evidence="1">Uncharacterized protein</fullName>
    </submittedName>
</protein>
<reference evidence="2" key="1">
    <citation type="submission" date="2015-09" db="EMBL/GenBank/DDBJ databases">
        <authorList>
            <consortium name="Pathogen Informatics"/>
        </authorList>
    </citation>
    <scope>NUCLEOTIDE SEQUENCE [LARGE SCALE GENOMIC DNA]</scope>
    <source>
        <strain evidence="2">Lake Konstanz</strain>
    </source>
</reference>
<organism evidence="1 2">
    <name type="scientific">Bodo saltans</name>
    <name type="common">Flagellated protozoan</name>
    <dbReference type="NCBI Taxonomy" id="75058"/>
    <lineage>
        <taxon>Eukaryota</taxon>
        <taxon>Discoba</taxon>
        <taxon>Euglenozoa</taxon>
        <taxon>Kinetoplastea</taxon>
        <taxon>Metakinetoplastina</taxon>
        <taxon>Eubodonida</taxon>
        <taxon>Bodonidae</taxon>
        <taxon>Bodo</taxon>
    </lineage>
</organism>
<dbReference type="VEuPathDB" id="TriTrypDB:BSAL_50500"/>
<sequence>MITSDAANRQLAATSSFRQRPVLEWSKQMSRAASPYFMVQPPLNIRQNYGGENPQRHHLQVLFDKTQGRSTADAPPDNRNYEPATYAELHPHCTVDIKRNLPRSDIFTKQSYGGDTSLDPFVRPGWVKGTRGTFDKAEKSSSWCGRSTPDTSAELHPNASVVLRRAPSVTFGHEERDGPRSKKKDTAEALDVSFTTVSRHCGTLSFSRTSDRHRAQKPSEQYRTLLLNEIQTGSNAPQKARITAGFAPVRHNHRLTLGDLLGQTASDVKRAQSVMNSYFGDRSMSSLRSTHLYTPPPS</sequence>
<dbReference type="Proteomes" id="UP000051952">
    <property type="component" value="Unassembled WGS sequence"/>
</dbReference>